<evidence type="ECO:0000313" key="2">
    <source>
        <dbReference type="Proteomes" id="UP001174050"/>
    </source>
</evidence>
<dbReference type="CDD" id="cd07812">
    <property type="entry name" value="SRPBCC"/>
    <property type="match status" value="1"/>
</dbReference>
<protein>
    <submittedName>
        <fullName evidence="1">SRPBCC family protein</fullName>
    </submittedName>
</protein>
<dbReference type="EMBL" id="JAUEPL010000039">
    <property type="protein sequence ID" value="MDN3296843.1"/>
    <property type="molecule type" value="Genomic_DNA"/>
</dbReference>
<proteinExistence type="predicted"/>
<dbReference type="InterPro" id="IPR023393">
    <property type="entry name" value="START-like_dom_sf"/>
</dbReference>
<sequence>MAVRHQLIKTPPEAVWAVLSDGSRYSDWVVGTSSSRQKSGDWPKTGSVIEYTVRLGPYTASGETVVRLHEPPRRLELEAHSGALGTARIAIEVRPWGDESLVIIDEHPLRGPGGFLHNAAVDALLQLRHRAMLRRLADLVEKIEQGTGTQGVRAAREAP</sequence>
<dbReference type="Proteomes" id="UP001174050">
    <property type="component" value="Unassembled WGS sequence"/>
</dbReference>
<organism evidence="1 2">
    <name type="scientific">Streptomyces ficellus</name>
    <dbReference type="NCBI Taxonomy" id="1977088"/>
    <lineage>
        <taxon>Bacteria</taxon>
        <taxon>Bacillati</taxon>
        <taxon>Actinomycetota</taxon>
        <taxon>Actinomycetes</taxon>
        <taxon>Kitasatosporales</taxon>
        <taxon>Streptomycetaceae</taxon>
        <taxon>Streptomyces</taxon>
    </lineage>
</organism>
<dbReference type="Gene3D" id="3.30.530.20">
    <property type="match status" value="1"/>
</dbReference>
<dbReference type="InterPro" id="IPR019587">
    <property type="entry name" value="Polyketide_cyclase/dehydratase"/>
</dbReference>
<name>A0ABT7ZBL9_9ACTN</name>
<dbReference type="SUPFAM" id="SSF55961">
    <property type="entry name" value="Bet v1-like"/>
    <property type="match status" value="1"/>
</dbReference>
<accession>A0ABT7ZBL9</accession>
<reference evidence="1" key="1">
    <citation type="submission" date="2023-06" db="EMBL/GenBank/DDBJ databases">
        <title>WGS-Sequencing of Streptomyces ficellus isolate 21 collected from sand in Gara Djebilet Iron Mine in Algeria.</title>
        <authorList>
            <person name="Zegers G.P."/>
            <person name="Gomez A."/>
            <person name="Gueddou A."/>
            <person name="Zahara A.F."/>
            <person name="Worth M."/>
            <person name="Sevigny J.L."/>
            <person name="Tisa L."/>
        </authorList>
    </citation>
    <scope>NUCLEOTIDE SEQUENCE</scope>
    <source>
        <strain evidence="1">AS11</strain>
    </source>
</reference>
<gene>
    <name evidence="1" type="ORF">QWM81_22900</name>
</gene>
<dbReference type="RefSeq" id="WP_290114165.1">
    <property type="nucleotide sequence ID" value="NZ_JAUEPL010000039.1"/>
</dbReference>
<comment type="caution">
    <text evidence="1">The sequence shown here is derived from an EMBL/GenBank/DDBJ whole genome shotgun (WGS) entry which is preliminary data.</text>
</comment>
<dbReference type="Pfam" id="PF10604">
    <property type="entry name" value="Polyketide_cyc2"/>
    <property type="match status" value="1"/>
</dbReference>
<evidence type="ECO:0000313" key="1">
    <source>
        <dbReference type="EMBL" id="MDN3296843.1"/>
    </source>
</evidence>
<keyword evidence="2" id="KW-1185">Reference proteome</keyword>